<comment type="caution">
    <text evidence="1">The sequence shown here is derived from an EMBL/GenBank/DDBJ whole genome shotgun (WGS) entry which is preliminary data.</text>
</comment>
<reference evidence="1" key="1">
    <citation type="submission" date="2021-07" db="EMBL/GenBank/DDBJ databases">
        <authorList>
            <person name="Branca A.L. A."/>
        </authorList>
    </citation>
    <scope>NUCLEOTIDE SEQUENCE</scope>
</reference>
<gene>
    <name evidence="1" type="ORF">PEGY_LOCUS10221</name>
</gene>
<protein>
    <submittedName>
        <fullName evidence="1">Uncharacterized protein</fullName>
    </submittedName>
</protein>
<evidence type="ECO:0000313" key="1">
    <source>
        <dbReference type="EMBL" id="CAG8909431.1"/>
    </source>
</evidence>
<sequence length="238" mass="26434">MTKSSVRVIELGLSRTISLFYAKWGCPGETYFSELSMDLEADLSIDTTYAYYLSATFIPLASRRHSLILEWSLKLTLVIAQTQTERKKIYPRLAVKGIAAVRPILDMYGQIRGKTTLFGSLDTGARMSFGKAEVFWPQEDDMQEKFSNLLGLESKTESPAPGTVEPVFHTGVAVDAQIDVLIIPQASIRIKIGGGKIVAGKTLMDAQLSGYVKCGHKEDTRYLDNDKVYMGHVVELKE</sequence>
<proteinExistence type="predicted"/>
<accession>A0A9W4KNZ5</accession>
<keyword evidence="2" id="KW-1185">Reference proteome</keyword>
<dbReference type="OrthoDB" id="73875at2759"/>
<dbReference type="AlphaFoldDB" id="A0A9W4KNZ5"/>
<dbReference type="EMBL" id="CAJVRC010000900">
    <property type="protein sequence ID" value="CAG8909431.1"/>
    <property type="molecule type" value="Genomic_DNA"/>
</dbReference>
<dbReference type="Proteomes" id="UP001154252">
    <property type="component" value="Unassembled WGS sequence"/>
</dbReference>
<organism evidence="1 2">
    <name type="scientific">Penicillium egyptiacum</name>
    <dbReference type="NCBI Taxonomy" id="1303716"/>
    <lineage>
        <taxon>Eukaryota</taxon>
        <taxon>Fungi</taxon>
        <taxon>Dikarya</taxon>
        <taxon>Ascomycota</taxon>
        <taxon>Pezizomycotina</taxon>
        <taxon>Eurotiomycetes</taxon>
        <taxon>Eurotiomycetidae</taxon>
        <taxon>Eurotiales</taxon>
        <taxon>Aspergillaceae</taxon>
        <taxon>Penicillium</taxon>
    </lineage>
</organism>
<name>A0A9W4KNZ5_9EURO</name>
<evidence type="ECO:0000313" key="2">
    <source>
        <dbReference type="Proteomes" id="UP001154252"/>
    </source>
</evidence>